<dbReference type="SUPFAM" id="SSF58104">
    <property type="entry name" value="Methyl-accepting chemotaxis protein (MCP) signaling domain"/>
    <property type="match status" value="1"/>
</dbReference>
<evidence type="ECO:0000256" key="5">
    <source>
        <dbReference type="PROSITE-ProRule" id="PRU00284"/>
    </source>
</evidence>
<accession>A0A285NHG5</accession>
<dbReference type="SUPFAM" id="SSF158472">
    <property type="entry name" value="HAMP domain-like"/>
    <property type="match status" value="1"/>
</dbReference>
<dbReference type="PROSITE" id="PS50885">
    <property type="entry name" value="HAMP"/>
    <property type="match status" value="1"/>
</dbReference>
<feature type="transmembrane region" description="Helical" evidence="6">
    <location>
        <begin position="201"/>
        <end position="220"/>
    </location>
</feature>
<gene>
    <name evidence="10" type="ORF">SAMN06265368_1882</name>
</gene>
<dbReference type="SUPFAM" id="SSF103190">
    <property type="entry name" value="Sensory domain-like"/>
    <property type="match status" value="1"/>
</dbReference>
<evidence type="ECO:0000256" key="6">
    <source>
        <dbReference type="SAM" id="Phobius"/>
    </source>
</evidence>
<dbReference type="PROSITE" id="PS50111">
    <property type="entry name" value="CHEMOTAXIS_TRANSDUC_2"/>
    <property type="match status" value="1"/>
</dbReference>
<comment type="similarity">
    <text evidence="4">Belongs to the methyl-accepting chemotaxis (MCP) protein family.</text>
</comment>
<evidence type="ECO:0000259" key="9">
    <source>
        <dbReference type="PROSITE" id="PS50885"/>
    </source>
</evidence>
<dbReference type="GO" id="GO:0004888">
    <property type="term" value="F:transmembrane signaling receptor activity"/>
    <property type="evidence" value="ECO:0007669"/>
    <property type="project" value="InterPro"/>
</dbReference>
<dbReference type="AlphaFoldDB" id="A0A285NHG5"/>
<comment type="subcellular location">
    <subcellularLocation>
        <location evidence="1">Cell inner membrane</location>
        <topology evidence="1">Multi-pass membrane protein</topology>
    </subcellularLocation>
</comment>
<keyword evidence="2" id="KW-1003">Cell membrane</keyword>
<dbReference type="RefSeq" id="WP_097152990.1">
    <property type="nucleotide sequence ID" value="NZ_OBEL01000001.1"/>
</dbReference>
<reference evidence="10 11" key="1">
    <citation type="submission" date="2017-09" db="EMBL/GenBank/DDBJ databases">
        <authorList>
            <person name="Ehlers B."/>
            <person name="Leendertz F.H."/>
        </authorList>
    </citation>
    <scope>NUCLEOTIDE SEQUENCE [LARGE SCALE GENOMIC DNA]</scope>
    <source>
        <strain evidence="10 11">DSM 18289</strain>
    </source>
</reference>
<keyword evidence="2" id="KW-0997">Cell inner membrane</keyword>
<dbReference type="InterPro" id="IPR003660">
    <property type="entry name" value="HAMP_dom"/>
</dbReference>
<dbReference type="EMBL" id="OBEL01000001">
    <property type="protein sequence ID" value="SNZ08952.1"/>
    <property type="molecule type" value="Genomic_DNA"/>
</dbReference>
<dbReference type="PROSITE" id="PS50192">
    <property type="entry name" value="T_SNARE"/>
    <property type="match status" value="1"/>
</dbReference>
<name>A0A285NHG5_9HYPH</name>
<evidence type="ECO:0000256" key="4">
    <source>
        <dbReference type="ARBA" id="ARBA00029447"/>
    </source>
</evidence>
<dbReference type="InterPro" id="IPR033462">
    <property type="entry name" value="Cache_3-Cache_2"/>
</dbReference>
<dbReference type="GO" id="GO:0006935">
    <property type="term" value="P:chemotaxis"/>
    <property type="evidence" value="ECO:0007669"/>
    <property type="project" value="InterPro"/>
</dbReference>
<dbReference type="Pfam" id="PF00015">
    <property type="entry name" value="MCPsignal"/>
    <property type="match status" value="1"/>
</dbReference>
<dbReference type="Proteomes" id="UP000219439">
    <property type="component" value="Unassembled WGS sequence"/>
</dbReference>
<feature type="domain" description="Methyl-accepting transducer" evidence="7">
    <location>
        <begin position="314"/>
        <end position="536"/>
    </location>
</feature>
<evidence type="ECO:0000256" key="1">
    <source>
        <dbReference type="ARBA" id="ARBA00004429"/>
    </source>
</evidence>
<dbReference type="Gene3D" id="1.10.287.950">
    <property type="entry name" value="Methyl-accepting chemotaxis protein"/>
    <property type="match status" value="1"/>
</dbReference>
<organism evidence="10 11">
    <name type="scientific">Cohaesibacter gelatinilyticus</name>
    <dbReference type="NCBI Taxonomy" id="372072"/>
    <lineage>
        <taxon>Bacteria</taxon>
        <taxon>Pseudomonadati</taxon>
        <taxon>Pseudomonadota</taxon>
        <taxon>Alphaproteobacteria</taxon>
        <taxon>Hyphomicrobiales</taxon>
        <taxon>Cohaesibacteraceae</taxon>
    </lineage>
</organism>
<dbReference type="OrthoDB" id="3289104at2"/>
<dbReference type="SMART" id="SM00283">
    <property type="entry name" value="MA"/>
    <property type="match status" value="1"/>
</dbReference>
<dbReference type="InterPro" id="IPR000727">
    <property type="entry name" value="T_SNARE_dom"/>
</dbReference>
<evidence type="ECO:0000259" key="8">
    <source>
        <dbReference type="PROSITE" id="PS50192"/>
    </source>
</evidence>
<keyword evidence="6" id="KW-1133">Transmembrane helix</keyword>
<keyword evidence="6" id="KW-0472">Membrane</keyword>
<dbReference type="PRINTS" id="PR00260">
    <property type="entry name" value="CHEMTRNSDUCR"/>
</dbReference>
<proteinExistence type="inferred from homology"/>
<keyword evidence="11" id="KW-1185">Reference proteome</keyword>
<evidence type="ECO:0000256" key="3">
    <source>
        <dbReference type="ARBA" id="ARBA00023224"/>
    </source>
</evidence>
<evidence type="ECO:0000313" key="11">
    <source>
        <dbReference type="Proteomes" id="UP000219439"/>
    </source>
</evidence>
<evidence type="ECO:0000256" key="2">
    <source>
        <dbReference type="ARBA" id="ARBA00022519"/>
    </source>
</evidence>
<feature type="domain" description="T-SNARE coiled-coil homology" evidence="8">
    <location>
        <begin position="466"/>
        <end position="528"/>
    </location>
</feature>
<dbReference type="Pfam" id="PF17201">
    <property type="entry name" value="Cache_3-Cache_2"/>
    <property type="match status" value="1"/>
</dbReference>
<keyword evidence="3 5" id="KW-0807">Transducer</keyword>
<dbReference type="InterPro" id="IPR004090">
    <property type="entry name" value="Chemotax_Me-accpt_rcpt"/>
</dbReference>
<dbReference type="InterPro" id="IPR004089">
    <property type="entry name" value="MCPsignal_dom"/>
</dbReference>
<dbReference type="GO" id="GO:0005886">
    <property type="term" value="C:plasma membrane"/>
    <property type="evidence" value="ECO:0007669"/>
    <property type="project" value="UniProtKB-SubCell"/>
</dbReference>
<keyword evidence="6" id="KW-0812">Transmembrane</keyword>
<dbReference type="InterPro" id="IPR029151">
    <property type="entry name" value="Sensor-like_sf"/>
</dbReference>
<feature type="domain" description="HAMP" evidence="9">
    <location>
        <begin position="221"/>
        <end position="274"/>
    </location>
</feature>
<dbReference type="PANTHER" id="PTHR32089">
    <property type="entry name" value="METHYL-ACCEPTING CHEMOTAXIS PROTEIN MCPB"/>
    <property type="match status" value="1"/>
</dbReference>
<evidence type="ECO:0000313" key="10">
    <source>
        <dbReference type="EMBL" id="SNZ08952.1"/>
    </source>
</evidence>
<protein>
    <submittedName>
        <fullName evidence="10">Methyl-accepting chemotaxis protein</fullName>
    </submittedName>
</protein>
<evidence type="ECO:0000259" key="7">
    <source>
        <dbReference type="PROSITE" id="PS50111"/>
    </source>
</evidence>
<dbReference type="PANTHER" id="PTHR32089:SF112">
    <property type="entry name" value="LYSOZYME-LIKE PROTEIN-RELATED"/>
    <property type="match status" value="1"/>
</dbReference>
<sequence>MNALQNIKLTTKTTLLIIVSVLFSMASLATVTWFEISDKVKQDVIAKQSLSIRVAAQIFETAMEGLTVSRKANGEIEKIAMSSIPEFTSHELIDRVGSITGETATVFAWDEKTKDFWRKTTNIKKNDGKRAIGTPLGQKGAVYPVVTAGKTFVGEAVILGKSYYTLYQPIFSDANQPIGILYVGIERQQVEAILSEITTGLAFWATLVAIVILALALVATRKMMAPLPVMTGILNAIAQDKPTEGIPYQDRKDEIGDMAHSILILNEHNEQRRDLESQKSDTDRQRVEREDKLKTIISEFDSNIQSVLNVTGENSQTMETTAQKLSEIAENTSEQTTDAANISHEAASNVQAVASAAEELAASIEEISRQLGQTQAVVSTTTDEARQTNEKVASLDVAAQKIGEVVNLIQDIAEQTNLLALNATIEAARAGEMGKGFAVVAAEVKELANQTSKATEEISNQVTDIQTSSKDAVSAIAKITETMNEVNDYTNSIAAAVEQQGSATIEISSNVQQASEGTSLVTQRMETVNGSVTDTHQSANQVLSASRSSAEQNQLLGSKIEQFLKEIQAA</sequence>
<dbReference type="GO" id="GO:0007165">
    <property type="term" value="P:signal transduction"/>
    <property type="evidence" value="ECO:0007669"/>
    <property type="project" value="UniProtKB-KW"/>
</dbReference>
<dbReference type="Gene3D" id="6.10.340.10">
    <property type="match status" value="1"/>
</dbReference>